<protein>
    <submittedName>
        <fullName evidence="1">Uncharacterized protein</fullName>
    </submittedName>
</protein>
<evidence type="ECO:0000313" key="2">
    <source>
        <dbReference type="Proteomes" id="UP000053860"/>
    </source>
</evidence>
<name>A0A101HI65_9BACT</name>
<sequence length="208" mass="24043">YLQQKRVRKPLEMTSPVFLLSHTFGTYDYFGDVKPWHRSELSVQKRFLLGSAGRLDAVGEVMKVWNKVPFPLLVYPNQRVRHHIENNAFFLNRALEFMADEQYTLRTTFVGDDLLLAKIPLLNRLQMRELISLRASYGRLSDRNDPGQSPHLYTFPSASYKYGSEPYVEGAVGITNLLGFLRVEYVHRFTYRDLPDALLGGIRVDVTL</sequence>
<comment type="caution">
    <text evidence="1">The sequence shown here is derived from an EMBL/GenBank/DDBJ whole genome shotgun (WGS) entry which is preliminary data.</text>
</comment>
<dbReference type="AlphaFoldDB" id="A0A101HI65"/>
<proteinExistence type="predicted"/>
<dbReference type="Proteomes" id="UP000053860">
    <property type="component" value="Unassembled WGS sequence"/>
</dbReference>
<dbReference type="EMBL" id="LGGN01000190">
    <property type="protein sequence ID" value="KUK76875.1"/>
    <property type="molecule type" value="Genomic_DNA"/>
</dbReference>
<evidence type="ECO:0000313" key="1">
    <source>
        <dbReference type="EMBL" id="KUK76875.1"/>
    </source>
</evidence>
<reference evidence="2" key="1">
    <citation type="journal article" date="2015" name="MBio">
        <title>Genome-Resolved Metagenomic Analysis Reveals Roles for Candidate Phyla and Other Microbial Community Members in Biogeochemical Transformations in Oil Reservoirs.</title>
        <authorList>
            <person name="Hu P."/>
            <person name="Tom L."/>
            <person name="Singh A."/>
            <person name="Thomas B.C."/>
            <person name="Baker B.J."/>
            <person name="Piceno Y.M."/>
            <person name="Andersen G.L."/>
            <person name="Banfield J.F."/>
        </authorList>
    </citation>
    <scope>NUCLEOTIDE SEQUENCE [LARGE SCALE GENOMIC DNA]</scope>
</reference>
<dbReference type="PATRIC" id="fig|294710.3.peg.1383"/>
<accession>A0A101HI65</accession>
<organism evidence="1 2">
    <name type="scientific">Proteiniphilum acetatigenes</name>
    <dbReference type="NCBI Taxonomy" id="294710"/>
    <lineage>
        <taxon>Bacteria</taxon>
        <taxon>Pseudomonadati</taxon>
        <taxon>Bacteroidota</taxon>
        <taxon>Bacteroidia</taxon>
        <taxon>Bacteroidales</taxon>
        <taxon>Dysgonomonadaceae</taxon>
        <taxon>Proteiniphilum</taxon>
    </lineage>
</organism>
<feature type="non-terminal residue" evidence="1">
    <location>
        <position position="1"/>
    </location>
</feature>
<gene>
    <name evidence="1" type="ORF">XD92_1012</name>
</gene>